<accession>U2NU97</accession>
<dbReference type="STRING" id="1294142.CINTURNW_0147"/>
<dbReference type="PRINTS" id="PR00946">
    <property type="entry name" value="HGSCAVENGER"/>
</dbReference>
<dbReference type="SUPFAM" id="SSF55008">
    <property type="entry name" value="HMA, heavy metal-associated domain"/>
    <property type="match status" value="1"/>
</dbReference>
<reference evidence="5 6" key="1">
    <citation type="journal article" date="2013" name="Genome Announc.">
        <title>Draft Genome Sequence of the Hydrogen- and Ethanol-Producing Bacterium Clostridium intestinale Strain URNW.</title>
        <authorList>
            <person name="Lal S."/>
            <person name="Ramachandran U."/>
            <person name="Zhang X."/>
            <person name="Sparling R."/>
            <person name="Levin D.B."/>
        </authorList>
    </citation>
    <scope>NUCLEOTIDE SEQUENCE [LARGE SCALE GENOMIC DNA]</scope>
    <source>
        <strain evidence="5 6">URNW</strain>
    </source>
</reference>
<dbReference type="PANTHER" id="PTHR46594">
    <property type="entry name" value="P-TYPE CATION-TRANSPORTING ATPASE"/>
    <property type="match status" value="1"/>
</dbReference>
<dbReference type="RefSeq" id="WP_021800247.1">
    <property type="nucleotide sequence ID" value="NZ_KI273145.1"/>
</dbReference>
<keyword evidence="2" id="KW-0479">Metal-binding</keyword>
<dbReference type="FunFam" id="3.30.70.100:FF:000005">
    <property type="entry name" value="Copper-exporting P-type ATPase A"/>
    <property type="match status" value="1"/>
</dbReference>
<dbReference type="CDD" id="cd00371">
    <property type="entry name" value="HMA"/>
    <property type="match status" value="1"/>
</dbReference>
<proteinExistence type="predicted"/>
<feature type="domain" description="HMA" evidence="4">
    <location>
        <begin position="2"/>
        <end position="68"/>
    </location>
</feature>
<dbReference type="GO" id="GO:0046872">
    <property type="term" value="F:metal ion binding"/>
    <property type="evidence" value="ECO:0007669"/>
    <property type="project" value="UniProtKB-KW"/>
</dbReference>
<dbReference type="InterPro" id="IPR006121">
    <property type="entry name" value="HMA_dom"/>
</dbReference>
<dbReference type="PROSITE" id="PS50846">
    <property type="entry name" value="HMA_2"/>
    <property type="match status" value="1"/>
</dbReference>
<dbReference type="HOGENOM" id="CLU_134973_10_0_9"/>
<dbReference type="PANTHER" id="PTHR46594:SF4">
    <property type="entry name" value="P-TYPE CATION-TRANSPORTING ATPASE"/>
    <property type="match status" value="1"/>
</dbReference>
<gene>
    <name evidence="5" type="ORF">CINTURNW_0147</name>
</gene>
<comment type="caution">
    <text evidence="5">The sequence shown here is derived from an EMBL/GenBank/DDBJ whole genome shotgun (WGS) entry which is preliminary data.</text>
</comment>
<dbReference type="InterPro" id="IPR036163">
    <property type="entry name" value="HMA_dom_sf"/>
</dbReference>
<feature type="non-terminal residue" evidence="5">
    <location>
        <position position="85"/>
    </location>
</feature>
<keyword evidence="6" id="KW-1185">Reference proteome</keyword>
<evidence type="ECO:0000256" key="2">
    <source>
        <dbReference type="ARBA" id="ARBA00022723"/>
    </source>
</evidence>
<sequence>MAIKSLKIEGMTCAACAKAVERASKKLQGVTEANVNFATEKLSINFDETKLSIPDIQSAIEKAGYKAIVDSSTKILKIEGMTCAA</sequence>
<organism evidence="5 6">
    <name type="scientific">Clostridium intestinale URNW</name>
    <dbReference type="NCBI Taxonomy" id="1294142"/>
    <lineage>
        <taxon>Bacteria</taxon>
        <taxon>Bacillati</taxon>
        <taxon>Bacillota</taxon>
        <taxon>Clostridia</taxon>
        <taxon>Eubacteriales</taxon>
        <taxon>Clostridiaceae</taxon>
        <taxon>Clostridium</taxon>
    </lineage>
</organism>
<dbReference type="Pfam" id="PF00403">
    <property type="entry name" value="HMA"/>
    <property type="match status" value="1"/>
</dbReference>
<dbReference type="eggNOG" id="COG2608">
    <property type="taxonomic scope" value="Bacteria"/>
</dbReference>
<dbReference type="Proteomes" id="UP000016721">
    <property type="component" value="Unassembled WGS sequence"/>
</dbReference>
<evidence type="ECO:0000313" key="5">
    <source>
        <dbReference type="EMBL" id="ERK32446.1"/>
    </source>
</evidence>
<dbReference type="EMBL" id="APJA01000001">
    <property type="protein sequence ID" value="ERK32446.1"/>
    <property type="molecule type" value="Genomic_DNA"/>
</dbReference>
<dbReference type="InterPro" id="IPR001802">
    <property type="entry name" value="MerP/CopZ"/>
</dbReference>
<evidence type="ECO:0000259" key="4">
    <source>
        <dbReference type="PROSITE" id="PS50846"/>
    </source>
</evidence>
<dbReference type="AlphaFoldDB" id="U2NU97"/>
<evidence type="ECO:0000313" key="6">
    <source>
        <dbReference type="Proteomes" id="UP000016721"/>
    </source>
</evidence>
<name>U2NU97_9CLOT</name>
<evidence type="ECO:0000256" key="3">
    <source>
        <dbReference type="ARBA" id="ARBA00023008"/>
    </source>
</evidence>
<keyword evidence="3" id="KW-0186">Copper</keyword>
<evidence type="ECO:0000256" key="1">
    <source>
        <dbReference type="ARBA" id="ARBA00015313"/>
    </source>
</evidence>
<dbReference type="Gene3D" id="3.30.70.100">
    <property type="match status" value="1"/>
</dbReference>
<protein>
    <recommendedName>
        <fullName evidence="1">Copper chaperone CopZ</fullName>
    </recommendedName>
</protein>